<proteinExistence type="predicted"/>
<comment type="caution">
    <text evidence="2">The sequence shown here is derived from an EMBL/GenBank/DDBJ whole genome shotgun (WGS) entry which is preliminary data.</text>
</comment>
<gene>
    <name evidence="2" type="ORF">FEM48_Zijuj10G0089700</name>
</gene>
<evidence type="ECO:0000313" key="2">
    <source>
        <dbReference type="EMBL" id="KAH7516016.1"/>
    </source>
</evidence>
<sequence length="485" mass="55450">MGSCVSKPDRRIKAVRSPYRRPGKRRGRHNMSSSISNGVRDFAVTEFVHLDFVKGATTSCRKSVSNMKFHLTQLQWNHSQIDGNCIGQEEAYFDSVSIIESDSDDDFSSVHGDCFPLVGNAIGNIPNTQVVQYESTSCYVDTGCKYEEFYESYLKIDGHHPGDKAQENNLKSCFSFNDKNQTSASPQKKQSTVIMLSYKRKSIDGNEKTDFCKGMQYLREVVISSESRTSNSMFDREANTRILVDRVKTPAPDYSPYVPFGVDLFFCPRKIDHIAQHLDLPSVKPHDKVPSLLIVNIQLPTYPVAMLQGDYNGEGMSLVLYFKVNENFDKETSTHFQESIKKFLDDKTEKVKGYTRETVVPYRERLKIMAGVVNPDDLQLSSTERKLIHAYNDKPVLSRPQHDFFKGPNYFEIDLDIHRFSYISRKGLESFRDRLKYGILDLGLTIQAQKPEELPEQVLCCLRLHKIDFVNYGQIPTLVTLDDNN</sequence>
<evidence type="ECO:0000313" key="3">
    <source>
        <dbReference type="Proteomes" id="UP000813462"/>
    </source>
</evidence>
<dbReference type="PANTHER" id="PTHR31558">
    <property type="entry name" value="CW14 PROTEIN"/>
    <property type="match status" value="1"/>
</dbReference>
<dbReference type="AlphaFoldDB" id="A0A978UMG4"/>
<evidence type="ECO:0000259" key="1">
    <source>
        <dbReference type="Pfam" id="PF07059"/>
    </source>
</evidence>
<dbReference type="Pfam" id="PF07059">
    <property type="entry name" value="EDR2_C"/>
    <property type="match status" value="1"/>
</dbReference>
<dbReference type="InterPro" id="IPR009769">
    <property type="entry name" value="EDR2_C"/>
</dbReference>
<protein>
    <recommendedName>
        <fullName evidence="1">Protein ENHANCED DISEASE RESISTANCE 2 C-terminal domain-containing protein</fullName>
    </recommendedName>
</protein>
<dbReference type="Proteomes" id="UP000813462">
    <property type="component" value="Unassembled WGS sequence"/>
</dbReference>
<accession>A0A978UMG4</accession>
<organism evidence="2 3">
    <name type="scientific">Ziziphus jujuba var. spinosa</name>
    <dbReference type="NCBI Taxonomy" id="714518"/>
    <lineage>
        <taxon>Eukaryota</taxon>
        <taxon>Viridiplantae</taxon>
        <taxon>Streptophyta</taxon>
        <taxon>Embryophyta</taxon>
        <taxon>Tracheophyta</taxon>
        <taxon>Spermatophyta</taxon>
        <taxon>Magnoliopsida</taxon>
        <taxon>eudicotyledons</taxon>
        <taxon>Gunneridae</taxon>
        <taxon>Pentapetalae</taxon>
        <taxon>rosids</taxon>
        <taxon>fabids</taxon>
        <taxon>Rosales</taxon>
        <taxon>Rhamnaceae</taxon>
        <taxon>Paliureae</taxon>
        <taxon>Ziziphus</taxon>
    </lineage>
</organism>
<dbReference type="PANTHER" id="PTHR31558:SF40">
    <property type="entry name" value="EXPRESSED PROTEIN"/>
    <property type="match status" value="1"/>
</dbReference>
<dbReference type="EMBL" id="JAEACU010000010">
    <property type="protein sequence ID" value="KAH7516016.1"/>
    <property type="molecule type" value="Genomic_DNA"/>
</dbReference>
<reference evidence="2" key="1">
    <citation type="journal article" date="2021" name="Front. Plant Sci.">
        <title>Chromosome-Scale Genome Assembly for Chinese Sour Jujube and Insights Into Its Genome Evolution and Domestication Signature.</title>
        <authorList>
            <person name="Shen L.-Y."/>
            <person name="Luo H."/>
            <person name="Wang X.-L."/>
            <person name="Wang X.-M."/>
            <person name="Qiu X.-J."/>
            <person name="Liu H."/>
            <person name="Zhou S.-S."/>
            <person name="Jia K.-H."/>
            <person name="Nie S."/>
            <person name="Bao Y.-T."/>
            <person name="Zhang R.-G."/>
            <person name="Yun Q.-Z."/>
            <person name="Chai Y.-H."/>
            <person name="Lu J.-Y."/>
            <person name="Li Y."/>
            <person name="Zhao S.-W."/>
            <person name="Mao J.-F."/>
            <person name="Jia S.-G."/>
            <person name="Mao Y.-M."/>
        </authorList>
    </citation>
    <scope>NUCLEOTIDE SEQUENCE</scope>
    <source>
        <strain evidence="2">AT0</strain>
        <tissue evidence="2">Leaf</tissue>
    </source>
</reference>
<name>A0A978UMG4_ZIZJJ</name>
<feature type="domain" description="Protein ENHANCED DISEASE RESISTANCE 2 C-terminal" evidence="1">
    <location>
        <begin position="244"/>
        <end position="468"/>
    </location>
</feature>